<dbReference type="RefSeq" id="WP_152580190.1">
    <property type="nucleotide sequence ID" value="NZ_QDAG01000002.1"/>
</dbReference>
<gene>
    <name evidence="1" type="ORF">DDE84_02605</name>
</gene>
<protein>
    <submittedName>
        <fullName evidence="1">Uncharacterized protein</fullName>
    </submittedName>
</protein>
<dbReference type="GeneID" id="78126583"/>
<reference evidence="1 2" key="1">
    <citation type="submission" date="2018-04" db="EMBL/GenBank/DDBJ databases">
        <authorList>
            <person name="Eckel V.P."/>
            <person name="Vogel R.F."/>
        </authorList>
    </citation>
    <scope>NUCLEOTIDE SEQUENCE [LARGE SCALE GENOMIC DNA]</scope>
    <source>
        <strain evidence="2">TMW 2.1764</strain>
    </source>
</reference>
<evidence type="ECO:0000313" key="2">
    <source>
        <dbReference type="Proteomes" id="UP000325415"/>
    </source>
</evidence>
<accession>A0A5N6RZN2</accession>
<comment type="caution">
    <text evidence="1">The sequence shown here is derived from an EMBL/GenBank/DDBJ whole genome shotgun (WGS) entry which is preliminary data.</text>
</comment>
<dbReference type="EMBL" id="QDAG01000002">
    <property type="protein sequence ID" value="KAE8129708.1"/>
    <property type="molecule type" value="Genomic_DNA"/>
</dbReference>
<dbReference type="Proteomes" id="UP000325415">
    <property type="component" value="Unassembled WGS sequence"/>
</dbReference>
<sequence>MIMRIDPKVTDHSPLGGFSESDRQEFKLHGRRAVKAAALSVMDSHAWTRLNELHTSGVRFTKRMGNYCAQCAQPVLDALEGEPLSDYPIGLITHAVHTNDGGEIIRLVSKLSEKGRM</sequence>
<evidence type="ECO:0000313" key="1">
    <source>
        <dbReference type="EMBL" id="KAE8129708.1"/>
    </source>
</evidence>
<proteinExistence type="predicted"/>
<dbReference type="AlphaFoldDB" id="A0A5N6RZN2"/>
<dbReference type="OrthoDB" id="9916432at2"/>
<name>A0A5N6RZN2_9BIFI</name>
<organism evidence="1 2">
    <name type="scientific">Bifidobacterium tibiigranuli</name>
    <dbReference type="NCBI Taxonomy" id="2172043"/>
    <lineage>
        <taxon>Bacteria</taxon>
        <taxon>Bacillati</taxon>
        <taxon>Actinomycetota</taxon>
        <taxon>Actinomycetes</taxon>
        <taxon>Bifidobacteriales</taxon>
        <taxon>Bifidobacteriaceae</taxon>
        <taxon>Bifidobacterium</taxon>
    </lineage>
</organism>
<keyword evidence="2" id="KW-1185">Reference proteome</keyword>